<evidence type="ECO:0000313" key="1">
    <source>
        <dbReference type="EMBL" id="PSU22461.1"/>
    </source>
</evidence>
<comment type="caution">
    <text evidence="1">The sequence shown here is derived from an EMBL/GenBank/DDBJ whole genome shotgun (WGS) entry which is preliminary data.</text>
</comment>
<proteinExistence type="predicted"/>
<evidence type="ECO:0000313" key="2">
    <source>
        <dbReference type="Proteomes" id="UP000240254"/>
    </source>
</evidence>
<gene>
    <name evidence="1" type="ORF">CTM88_20385</name>
</gene>
<dbReference type="AlphaFoldDB" id="A0A2T3IEH4"/>
<dbReference type="EMBL" id="PYMK01000038">
    <property type="protein sequence ID" value="PSU22461.1"/>
    <property type="molecule type" value="Genomic_DNA"/>
</dbReference>
<name>A0A2T3IEH4_9GAMM</name>
<accession>A0A2T3IEH4</accession>
<protein>
    <submittedName>
        <fullName evidence="1">Uncharacterized protein</fullName>
    </submittedName>
</protein>
<dbReference type="RefSeq" id="WP_065176942.1">
    <property type="nucleotide sequence ID" value="NZ_LZFA01000040.1"/>
</dbReference>
<sequence>MLKVTINDDEYNVVTTLNSLIENNIFEKKIMVIEATGAFISQKNRLLNSRLHIVLNDKPLILTHVNYIDLSQIINNPIAIQIAITTLILDQEPTLILLRDKLLQPSTVREILTLARSPLIHIKA</sequence>
<organism evidence="1 2">
    <name type="scientific">Photobacterium aquimaris</name>
    <dbReference type="NCBI Taxonomy" id="512643"/>
    <lineage>
        <taxon>Bacteria</taxon>
        <taxon>Pseudomonadati</taxon>
        <taxon>Pseudomonadota</taxon>
        <taxon>Gammaproteobacteria</taxon>
        <taxon>Vibrionales</taxon>
        <taxon>Vibrionaceae</taxon>
        <taxon>Photobacterium</taxon>
    </lineage>
</organism>
<reference evidence="1 2" key="1">
    <citation type="submission" date="2018-03" db="EMBL/GenBank/DDBJ databases">
        <title>Whole genome sequencing of Histamine producing bacteria.</title>
        <authorList>
            <person name="Butler K."/>
        </authorList>
    </citation>
    <scope>NUCLEOTIDE SEQUENCE [LARGE SCALE GENOMIC DNA]</scope>
    <source>
        <strain evidence="1 2">BS2</strain>
    </source>
</reference>
<dbReference type="Proteomes" id="UP000240254">
    <property type="component" value="Unassembled WGS sequence"/>
</dbReference>